<evidence type="ECO:0000313" key="2">
    <source>
        <dbReference type="EMBL" id="KAF6028835.1"/>
    </source>
</evidence>
<sequence length="644" mass="71607">MYSVCYRLFGDVDIPQIPTDYIGGCLSATRTDSGENYMAYAAGSNQSAVIVSQANQGEHFTELSPVGKTQHGHRIKQVELTSYGDELMAVSRMGKSLCLYKVDADLTLVNKLKKGGIRHACMNPYYPEVVYVRNDSIMKWDTQNKPVCVLNGWQPRFSVESDVRSVHYGCHPQQIVMTDPAVCTLYDTRSQGDGVDLFEVPSNRVLHSNERLITSIQSRDFTHYVLAHHTLLGIDERYPKYPLIYQQLPALAWPMLMNSSALNSNTDLLLTGCPTNQEVFSFLIQDGLKTTPLWKCSQPSDMIYYRETQPYIADRVSVESRLNAGLLGLTVTRESNSEDFTVHMLTGKGDLFQQTYVQTGSESSSNSLKEVTHSAGPRLSNEEIPEHVTQRCLFWYSKIADVEVEDDAGTSEHPPRLHVRNIDVTQSLQQCAVCRGGTGTEDVNSAEDFQCMLCGLSESRTALSGIRSKLHYDMGEEGVEEPSLLSFFDPLEKAGSDANSCLLLQLWKGDDIATSLAERDREWDDRRERLLRRAAGEGSTVGKEFDGLSSISSVSRARSARTSVAKSLVSRSSARKRTEAHSVISRVSRRSAGNSSVTFKPNVDFFSSTLPSKMLDTPNTSLKPASQSQSLKRSKTKSRGRKGF</sequence>
<accession>A0A7J7JSB6</accession>
<keyword evidence="3" id="KW-1185">Reference proteome</keyword>
<reference evidence="2" key="1">
    <citation type="submission" date="2020-06" db="EMBL/GenBank/DDBJ databases">
        <title>Draft genome of Bugula neritina, a colonial animal packing powerful symbionts and potential medicines.</title>
        <authorList>
            <person name="Rayko M."/>
        </authorList>
    </citation>
    <scope>NUCLEOTIDE SEQUENCE [LARGE SCALE GENOMIC DNA]</scope>
    <source>
        <strain evidence="2">Kwan_BN1</strain>
    </source>
</reference>
<name>A0A7J7JSB6_BUGNE</name>
<feature type="region of interest" description="Disordered" evidence="1">
    <location>
        <begin position="610"/>
        <end position="644"/>
    </location>
</feature>
<proteinExistence type="predicted"/>
<dbReference type="EMBL" id="VXIV02001900">
    <property type="protein sequence ID" value="KAF6028835.1"/>
    <property type="molecule type" value="Genomic_DNA"/>
</dbReference>
<feature type="compositionally biased region" description="Polar residues" evidence="1">
    <location>
        <begin position="610"/>
        <end position="631"/>
    </location>
</feature>
<dbReference type="OrthoDB" id="2382881at2759"/>
<evidence type="ECO:0000256" key="1">
    <source>
        <dbReference type="SAM" id="MobiDB-lite"/>
    </source>
</evidence>
<comment type="caution">
    <text evidence="2">The sequence shown here is derived from an EMBL/GenBank/DDBJ whole genome shotgun (WGS) entry which is preliminary data.</text>
</comment>
<feature type="compositionally biased region" description="Basic residues" evidence="1">
    <location>
        <begin position="632"/>
        <end position="644"/>
    </location>
</feature>
<dbReference type="SUPFAM" id="SSF101908">
    <property type="entry name" value="Putative isomerase YbhE"/>
    <property type="match status" value="1"/>
</dbReference>
<evidence type="ECO:0000313" key="3">
    <source>
        <dbReference type="Proteomes" id="UP000593567"/>
    </source>
</evidence>
<gene>
    <name evidence="2" type="ORF">EB796_012820</name>
</gene>
<organism evidence="2 3">
    <name type="scientific">Bugula neritina</name>
    <name type="common">Brown bryozoan</name>
    <name type="synonym">Sertularia neritina</name>
    <dbReference type="NCBI Taxonomy" id="10212"/>
    <lineage>
        <taxon>Eukaryota</taxon>
        <taxon>Metazoa</taxon>
        <taxon>Spiralia</taxon>
        <taxon>Lophotrochozoa</taxon>
        <taxon>Bryozoa</taxon>
        <taxon>Gymnolaemata</taxon>
        <taxon>Cheilostomatida</taxon>
        <taxon>Flustrina</taxon>
        <taxon>Buguloidea</taxon>
        <taxon>Bugulidae</taxon>
        <taxon>Bugula</taxon>
    </lineage>
</organism>
<protein>
    <submittedName>
        <fullName evidence="2">TAF1C</fullName>
    </submittedName>
</protein>
<dbReference type="Proteomes" id="UP000593567">
    <property type="component" value="Unassembled WGS sequence"/>
</dbReference>
<dbReference type="AlphaFoldDB" id="A0A7J7JSB6"/>